<evidence type="ECO:0000313" key="1">
    <source>
        <dbReference type="EMBL" id="MDR6967036.1"/>
    </source>
</evidence>
<gene>
    <name evidence="1" type="ORF">J2X31_001036</name>
</gene>
<evidence type="ECO:0000313" key="2">
    <source>
        <dbReference type="Proteomes" id="UP001255185"/>
    </source>
</evidence>
<proteinExistence type="predicted"/>
<keyword evidence="2" id="KW-1185">Reference proteome</keyword>
<dbReference type="EMBL" id="JAVDVI010000003">
    <property type="protein sequence ID" value="MDR6967036.1"/>
    <property type="molecule type" value="Genomic_DNA"/>
</dbReference>
<accession>A0ABU1TM48</accession>
<dbReference type="PROSITE" id="PS51257">
    <property type="entry name" value="PROKAR_LIPOPROTEIN"/>
    <property type="match status" value="1"/>
</dbReference>
<dbReference type="RefSeq" id="WP_310024975.1">
    <property type="nucleotide sequence ID" value="NZ_JAVDVI010000003.1"/>
</dbReference>
<dbReference type="Proteomes" id="UP001255185">
    <property type="component" value="Unassembled WGS sequence"/>
</dbReference>
<reference evidence="1 2" key="1">
    <citation type="submission" date="2023-07" db="EMBL/GenBank/DDBJ databases">
        <title>Sorghum-associated microbial communities from plants grown in Nebraska, USA.</title>
        <authorList>
            <person name="Schachtman D."/>
        </authorList>
    </citation>
    <scope>NUCLEOTIDE SEQUENCE [LARGE SCALE GENOMIC DNA]</scope>
    <source>
        <strain evidence="1 2">3773</strain>
    </source>
</reference>
<protein>
    <submittedName>
        <fullName evidence="1">Repeat protein (TIGR03806 family)</fullName>
    </submittedName>
</protein>
<sequence>MKHNYLFISFCLFLIIGLSSCSDKEDDYVPIVPDPVEESPVVLDLARVPYQTLSEYKLFEGDMKNQDPSLGVLPYEPISQLFTDYAHKKRFLWMPKNVKATYNSDGKILDFPTGTVLVKTFYYDNVLPSNTTKIIETRLLIKKADGWIFGEYVWNENQTEATLQTTGSYVDLEWMEGTSLKSTTYRIPSEAECFTCHKSGLDIIPIGTKPQNLNSSYTYADGASNQLSKWVEMGYLDSNYPTDITTVVDWKNTSLDIGLRVRSYLDINCAHCHQQGSYCDYRPMRFAFNESADPANLGICISPDQDLGNGLTQIVFPGRPQRSVLDFRINSTDEATRMPLLGRTLVHEEAAQMINQWITQLEGCD</sequence>
<comment type="caution">
    <text evidence="1">The sequence shown here is derived from an EMBL/GenBank/DDBJ whole genome shotgun (WGS) entry which is preliminary data.</text>
</comment>
<organism evidence="1 2">
    <name type="scientific">Flavobacterium arsenatis</name>
    <dbReference type="NCBI Taxonomy" id="1484332"/>
    <lineage>
        <taxon>Bacteria</taxon>
        <taxon>Pseudomonadati</taxon>
        <taxon>Bacteroidota</taxon>
        <taxon>Flavobacteriia</taxon>
        <taxon>Flavobacteriales</taxon>
        <taxon>Flavobacteriaceae</taxon>
        <taxon>Flavobacterium</taxon>
    </lineage>
</organism>
<name>A0ABU1TM48_9FLAO</name>